<dbReference type="PIRSF" id="PIRSF005357">
    <property type="entry name" value="UCP005357"/>
    <property type="match status" value="1"/>
</dbReference>
<accession>A0A4U8T988</accession>
<protein>
    <submittedName>
        <fullName evidence="1">DUF354 domain-containing protein</fullName>
    </submittedName>
</protein>
<dbReference type="RefSeq" id="WP_034354235.1">
    <property type="nucleotide sequence ID" value="NZ_JRPR02000004.1"/>
</dbReference>
<dbReference type="Pfam" id="PF04007">
    <property type="entry name" value="DUF354"/>
    <property type="match status" value="1"/>
</dbReference>
<evidence type="ECO:0000313" key="1">
    <source>
        <dbReference type="EMBL" id="TLD96350.1"/>
    </source>
</evidence>
<dbReference type="STRING" id="1677920.LS71_04480"/>
<organism evidence="1 2">
    <name type="scientific">Helicobacter jaachi</name>
    <dbReference type="NCBI Taxonomy" id="1677920"/>
    <lineage>
        <taxon>Bacteria</taxon>
        <taxon>Pseudomonadati</taxon>
        <taxon>Campylobacterota</taxon>
        <taxon>Epsilonproteobacteria</taxon>
        <taxon>Campylobacterales</taxon>
        <taxon>Helicobacteraceae</taxon>
        <taxon>Helicobacter</taxon>
    </lineage>
</organism>
<dbReference type="AlphaFoldDB" id="A0A4U8T988"/>
<reference evidence="1 2" key="1">
    <citation type="journal article" date="2014" name="Genome Announc.">
        <title>Draft genome sequences of eight enterohepatic helicobacter species isolated from both laboratory and wild rodents.</title>
        <authorList>
            <person name="Sheh A."/>
            <person name="Shen Z."/>
            <person name="Fox J.G."/>
        </authorList>
    </citation>
    <scope>NUCLEOTIDE SEQUENCE [LARGE SCALE GENOMIC DNA]</scope>
    <source>
        <strain evidence="1 2">MIT 09-6949</strain>
    </source>
</reference>
<name>A0A4U8T988_9HELI</name>
<sequence length="362" mass="40858">MIWLDIIDPKYVLFFKSLLPKLQALDSVIITTRKSAGYDECAKLLKLFNIESYAIGGYGGASKLGKFEARLKRQKGFLALFKKVGMPHLFITGASVDGVQCAYGLGIPIVQFADTPVADWRFSKEKITILSRLSLPLSSLVFYPFVVPKVCYTSLGLADSQVIAYDFIDVALWLQDVPTYALDSIQRAAFCKKWHLDKNLPIILVREEEYKAHYVTQKLPIIYESITLLAQAFNVLLMPRYESDGLETRFGGQARITIIKQKLMPKDFYPFIDVLLGGGGTMNLEACYLGIPVISTRSLLLFHDKFLIKHKLMYHAKSAQEVMSLLTKIPKKSQKKQDSLFAPNGADFSKILPHIKKLIHRP</sequence>
<dbReference type="Proteomes" id="UP000029733">
    <property type="component" value="Unassembled WGS sequence"/>
</dbReference>
<keyword evidence="2" id="KW-1185">Reference proteome</keyword>
<comment type="caution">
    <text evidence="1">The sequence shown here is derived from an EMBL/GenBank/DDBJ whole genome shotgun (WGS) entry which is preliminary data.</text>
</comment>
<dbReference type="InterPro" id="IPR007152">
    <property type="entry name" value="DUF354"/>
</dbReference>
<gene>
    <name evidence="1" type="ORF">LS71_006400</name>
</gene>
<dbReference type="EMBL" id="JRPR02000004">
    <property type="protein sequence ID" value="TLD96350.1"/>
    <property type="molecule type" value="Genomic_DNA"/>
</dbReference>
<dbReference type="OrthoDB" id="129163at2"/>
<dbReference type="SUPFAM" id="SSF53756">
    <property type="entry name" value="UDP-Glycosyltransferase/glycogen phosphorylase"/>
    <property type="match status" value="1"/>
</dbReference>
<dbReference type="PANTHER" id="PTHR39662">
    <property type="entry name" value="DUF354 DOMAIN-CONTAINING PROTEIN-RELATED"/>
    <property type="match status" value="1"/>
</dbReference>
<evidence type="ECO:0000313" key="2">
    <source>
        <dbReference type="Proteomes" id="UP000029733"/>
    </source>
</evidence>
<dbReference type="PANTHER" id="PTHR39662:SF1">
    <property type="entry name" value="DUF354 DOMAIN-CONTAINING PROTEIN"/>
    <property type="match status" value="1"/>
</dbReference>
<proteinExistence type="predicted"/>